<evidence type="ECO:0000256" key="1">
    <source>
        <dbReference type="ARBA" id="ARBA00004141"/>
    </source>
</evidence>
<dbReference type="GO" id="GO:0004930">
    <property type="term" value="F:G protein-coupled receptor activity"/>
    <property type="evidence" value="ECO:0007669"/>
    <property type="project" value="InterPro"/>
</dbReference>
<evidence type="ECO:0000256" key="3">
    <source>
        <dbReference type="ARBA" id="ARBA00022989"/>
    </source>
</evidence>
<dbReference type="Gene3D" id="1.20.1070.10">
    <property type="entry name" value="Rhodopsin 7-helix transmembrane proteins"/>
    <property type="match status" value="1"/>
</dbReference>
<feature type="transmembrane region" description="Helical" evidence="5">
    <location>
        <begin position="776"/>
        <end position="800"/>
    </location>
</feature>
<dbReference type="AlphaFoldDB" id="A0A8B8DKG0"/>
<evidence type="ECO:0000313" key="7">
    <source>
        <dbReference type="Proteomes" id="UP000694844"/>
    </source>
</evidence>
<keyword evidence="3 5" id="KW-1133">Transmembrane helix</keyword>
<dbReference type="KEGG" id="cvn:111126861"/>
<dbReference type="GO" id="GO:0016020">
    <property type="term" value="C:membrane"/>
    <property type="evidence" value="ECO:0007669"/>
    <property type="project" value="UniProtKB-SubCell"/>
</dbReference>
<feature type="transmembrane region" description="Helical" evidence="5">
    <location>
        <begin position="735"/>
        <end position="756"/>
    </location>
</feature>
<keyword evidence="4 5" id="KW-0472">Membrane</keyword>
<gene>
    <name evidence="8" type="primary">LOC111126861</name>
</gene>
<protein>
    <submittedName>
        <fullName evidence="8">Uncharacterized protein LOC111126861</fullName>
    </submittedName>
</protein>
<evidence type="ECO:0000259" key="6">
    <source>
        <dbReference type="PROSITE" id="PS50261"/>
    </source>
</evidence>
<feature type="transmembrane region" description="Helical" evidence="5">
    <location>
        <begin position="821"/>
        <end position="841"/>
    </location>
</feature>
<dbReference type="RefSeq" id="XP_022327476.1">
    <property type="nucleotide sequence ID" value="XM_022471768.1"/>
</dbReference>
<accession>A0A8B8DKG0</accession>
<dbReference type="Pfam" id="PF00002">
    <property type="entry name" value="7tm_2"/>
    <property type="match status" value="1"/>
</dbReference>
<dbReference type="InterPro" id="IPR000832">
    <property type="entry name" value="GPCR_2_secretin-like"/>
</dbReference>
<dbReference type="InterPro" id="IPR022343">
    <property type="entry name" value="GCR1-cAMP_receptor"/>
</dbReference>
<sequence length="903" mass="104058">MFFTSCKIMASLTKNISDSVDSTIGIPEKNKKCSNITEHPRYQEGYQFPTFAKMSQFRGRRAFLPPENQTEKYPTERDRDMVQMALDNPTFTNASFYETLQQDHLYCPLSETCYLHPRLTDNDFKFYESCCLQCSCAKDCFSSGSCCADADVIEDDSDKACITTQILPYGKSLVNNKFHVVSVVKCNTQFKVEKTKQLCEGQNATLDSLDFSRPVIANGTIYRNKFCALCNFVLENDIQPFKVQIRCPNGKGIYAYSVANLLNKLVSENRCNIMYYLPFTFPAKTCFKGFIHECNVTGKWQHFDPHIEKACMSYTHVYRGIYRNVFCYMCNNDDDPFMKCSRDDIGGIGGLTLGSFTAMLHFTEDTDEGFIYRPDNLCKRDEIMDSFMNTCVLVRCSPPFAYNGRKKACSKIFQDSKADYELFVLVSVEKEVDIDSLYPFLEDYLRHDCSDWRKRWLRVFQVPNLNSSIYHLIYEDNDSENRINHTLGAINYMKSVSGLSTDMEFLTGQIYEDFNNLDSYKFPYDDRPLKPINSSHTYLPAYSFSNIQRVSRLLVCPYITLENYNTVLNKTIYELCVEELDICFQQSEFQESNGSFLICTDKFEKKMEELTSTAKKGLISYYDELEGIISLICTCLSVASLLYVAITFLLFKSLRTYPGKLILILAISLITAHLLYQFGMFQTKHPILCRILGILIHFSWLLVMFWMNVSCFHMVSVFSRVLPTEINTRSRLASYTLYVFLFSISFVGINIGVSYFQGKGIGYGDDICWISRRVMVGYVFALPLGLIIFSNLLMFLGVAITLYRRPNLQSSKHRNRQDFIIFIKLTSITGISWVFGFLYEWLSIKAFSYLFIVFTGLQGLYLMVAFSCNSRVRRLYRGSFGNSGYDTNSKSISTSVHWHRVSK</sequence>
<dbReference type="PRINTS" id="PR02001">
    <property type="entry name" value="GCR1CAMPR"/>
</dbReference>
<dbReference type="GeneID" id="111126861"/>
<dbReference type="PANTHER" id="PTHR45902">
    <property type="entry name" value="LATROPHILIN RECEPTOR-LIKE PROTEIN A"/>
    <property type="match status" value="1"/>
</dbReference>
<keyword evidence="2 5" id="KW-0812">Transmembrane</keyword>
<dbReference type="PANTHER" id="PTHR45902:SF1">
    <property type="entry name" value="LATROPHILIN RECEPTOR-LIKE PROTEIN A"/>
    <property type="match status" value="1"/>
</dbReference>
<proteinExistence type="predicted"/>
<dbReference type="Proteomes" id="UP000694844">
    <property type="component" value="Chromosome 3"/>
</dbReference>
<dbReference type="PROSITE" id="PS50261">
    <property type="entry name" value="G_PROTEIN_RECEP_F2_4"/>
    <property type="match status" value="1"/>
</dbReference>
<dbReference type="GO" id="GO:0007166">
    <property type="term" value="P:cell surface receptor signaling pathway"/>
    <property type="evidence" value="ECO:0007669"/>
    <property type="project" value="InterPro"/>
</dbReference>
<dbReference type="InterPro" id="IPR017981">
    <property type="entry name" value="GPCR_2-like_7TM"/>
</dbReference>
<feature type="domain" description="G-protein coupled receptors family 2 profile 2" evidence="6">
    <location>
        <begin position="626"/>
        <end position="870"/>
    </location>
</feature>
<feature type="transmembrane region" description="Helical" evidence="5">
    <location>
        <begin position="628"/>
        <end position="649"/>
    </location>
</feature>
<name>A0A8B8DKG0_CRAVI</name>
<feature type="transmembrane region" description="Helical" evidence="5">
    <location>
        <begin position="691"/>
        <end position="715"/>
    </location>
</feature>
<dbReference type="CDD" id="cd15039">
    <property type="entry name" value="7tmB3_Methuselah-like"/>
    <property type="match status" value="1"/>
</dbReference>
<keyword evidence="7" id="KW-1185">Reference proteome</keyword>
<dbReference type="OrthoDB" id="6153483at2759"/>
<comment type="subcellular location">
    <subcellularLocation>
        <location evidence="1">Membrane</location>
        <topology evidence="1">Multi-pass membrane protein</topology>
    </subcellularLocation>
</comment>
<feature type="transmembrane region" description="Helical" evidence="5">
    <location>
        <begin position="661"/>
        <end position="679"/>
    </location>
</feature>
<evidence type="ECO:0000256" key="5">
    <source>
        <dbReference type="SAM" id="Phobius"/>
    </source>
</evidence>
<evidence type="ECO:0000256" key="2">
    <source>
        <dbReference type="ARBA" id="ARBA00022692"/>
    </source>
</evidence>
<feature type="transmembrane region" description="Helical" evidence="5">
    <location>
        <begin position="847"/>
        <end position="868"/>
    </location>
</feature>
<dbReference type="InterPro" id="IPR053231">
    <property type="entry name" value="GPCR_LN-TM7"/>
</dbReference>
<organism evidence="7 8">
    <name type="scientific">Crassostrea virginica</name>
    <name type="common">Eastern oyster</name>
    <dbReference type="NCBI Taxonomy" id="6565"/>
    <lineage>
        <taxon>Eukaryota</taxon>
        <taxon>Metazoa</taxon>
        <taxon>Spiralia</taxon>
        <taxon>Lophotrochozoa</taxon>
        <taxon>Mollusca</taxon>
        <taxon>Bivalvia</taxon>
        <taxon>Autobranchia</taxon>
        <taxon>Pteriomorphia</taxon>
        <taxon>Ostreida</taxon>
        <taxon>Ostreoidea</taxon>
        <taxon>Ostreidae</taxon>
        <taxon>Crassostrea</taxon>
    </lineage>
</organism>
<reference evidence="8" key="1">
    <citation type="submission" date="2025-08" db="UniProtKB">
        <authorList>
            <consortium name="RefSeq"/>
        </authorList>
    </citation>
    <scope>IDENTIFICATION</scope>
    <source>
        <tissue evidence="8">Whole sample</tissue>
    </source>
</reference>
<evidence type="ECO:0000256" key="4">
    <source>
        <dbReference type="ARBA" id="ARBA00023136"/>
    </source>
</evidence>
<evidence type="ECO:0000313" key="8">
    <source>
        <dbReference type="RefSeq" id="XP_022327476.1"/>
    </source>
</evidence>